<dbReference type="EMBL" id="UGOB01000001">
    <property type="protein sequence ID" value="STX45407.1"/>
    <property type="molecule type" value="Genomic_DNA"/>
</dbReference>
<gene>
    <name evidence="1" type="ORF">NCTC12388_02136</name>
</gene>
<evidence type="ECO:0000313" key="1">
    <source>
        <dbReference type="EMBL" id="STX45407.1"/>
    </source>
</evidence>
<dbReference type="Proteomes" id="UP000254476">
    <property type="component" value="Unassembled WGS sequence"/>
</dbReference>
<sequence>MIYYIRTRISKRGDRYLKKTADPWLEPNLSKINLSARLATYALQLKTVT</sequence>
<organism evidence="1 2">
    <name type="scientific">Legionella gratiana</name>
    <dbReference type="NCBI Taxonomy" id="45066"/>
    <lineage>
        <taxon>Bacteria</taxon>
        <taxon>Pseudomonadati</taxon>
        <taxon>Pseudomonadota</taxon>
        <taxon>Gammaproteobacteria</taxon>
        <taxon>Legionellales</taxon>
        <taxon>Legionellaceae</taxon>
        <taxon>Legionella</taxon>
    </lineage>
</organism>
<reference evidence="1 2" key="1">
    <citation type="submission" date="2018-06" db="EMBL/GenBank/DDBJ databases">
        <authorList>
            <consortium name="Pathogen Informatics"/>
            <person name="Doyle S."/>
        </authorList>
    </citation>
    <scope>NUCLEOTIDE SEQUENCE [LARGE SCALE GENOMIC DNA]</scope>
    <source>
        <strain evidence="1 2">NCTC12388</strain>
    </source>
</reference>
<dbReference type="AlphaFoldDB" id="A0A378JET6"/>
<proteinExistence type="predicted"/>
<evidence type="ECO:0000313" key="2">
    <source>
        <dbReference type="Proteomes" id="UP000254476"/>
    </source>
</evidence>
<accession>A0A378JET6</accession>
<name>A0A378JET6_9GAMM</name>
<protein>
    <submittedName>
        <fullName evidence="1">Uncharacterized protein</fullName>
    </submittedName>
</protein>